<accession>A0A7N2M9X3</accession>
<sequence>MEEPWNELPQMANDSMEDNFVSAADTLTASGPATRSISISSCYTHLNRVGRSILLCGQARHLQALLRPWLLAFTEAYRLLTITNGNLHKKKSSVSFSFEHLKLEPCAEIDKANASVQTLPEERPSSNGPSTSFLCTSCQRRISEKDSNEVKDSLKTWIVAVDEAENPTQLTDKVPKDAGNAMIKGLKREELESVCVEQAAKIEQLNRQVEQYKLMEEEHSQEINKLHLEASKNEIVPFKDSKNDDYHSLRGEDKLLRYNSVENYQPEIIKEKCEIKEVVEAGTGNQYFDLNEKEALLKEIESLKSKLQSYSDPSSNKSTEKLRSSLLSVLGHARIEHYAELQEKYNDLVGKHRAIMDGIAEVKRAAAMAGKKGHGSRFAKSLAAELYTLRVERERERELLKKENKSLRIQLRDTAEAVHAAGELLVRLREAEHVASVAEDNFTKVQQDNETLKKQVEKLKRKHKMEMVTMKQYLAESRLPESALQPLYRQDSDVAHNTTIPYADDDEAWRAEFGAIYQEH</sequence>
<keyword evidence="1" id="KW-0175">Coiled coil</keyword>
<dbReference type="OMA" id="ISSCYTH"/>
<dbReference type="AlphaFoldDB" id="A0A7N2M9X3"/>
<evidence type="ECO:0000256" key="1">
    <source>
        <dbReference type="SAM" id="Coils"/>
    </source>
</evidence>
<evidence type="ECO:0000313" key="3">
    <source>
        <dbReference type="Proteomes" id="UP000594261"/>
    </source>
</evidence>
<evidence type="ECO:0000313" key="2">
    <source>
        <dbReference type="EnsemblPlants" id="QL08p008711:mrna"/>
    </source>
</evidence>
<dbReference type="InParanoid" id="A0A7N2M9X3"/>
<keyword evidence="3" id="KW-1185">Reference proteome</keyword>
<dbReference type="EMBL" id="LRBV02000008">
    <property type="status" value="NOT_ANNOTATED_CDS"/>
    <property type="molecule type" value="Genomic_DNA"/>
</dbReference>
<dbReference type="Gramene" id="QL08p008711:mrna">
    <property type="protein sequence ID" value="QL08p008711:mrna"/>
    <property type="gene ID" value="QL08p008711"/>
</dbReference>
<reference evidence="2" key="2">
    <citation type="submission" date="2021-01" db="UniProtKB">
        <authorList>
            <consortium name="EnsemblPlants"/>
        </authorList>
    </citation>
    <scope>IDENTIFICATION</scope>
</reference>
<proteinExistence type="predicted"/>
<feature type="coiled-coil region" evidence="1">
    <location>
        <begin position="390"/>
        <end position="462"/>
    </location>
</feature>
<reference evidence="2 3" key="1">
    <citation type="journal article" date="2016" name="G3 (Bethesda)">
        <title>First Draft Assembly and Annotation of the Genome of a California Endemic Oak Quercus lobata Nee (Fagaceae).</title>
        <authorList>
            <person name="Sork V.L."/>
            <person name="Fitz-Gibbon S.T."/>
            <person name="Puiu D."/>
            <person name="Crepeau M."/>
            <person name="Gugger P.F."/>
            <person name="Sherman R."/>
            <person name="Stevens K."/>
            <person name="Langley C.H."/>
            <person name="Pellegrini M."/>
            <person name="Salzberg S.L."/>
        </authorList>
    </citation>
    <scope>NUCLEOTIDE SEQUENCE [LARGE SCALE GENOMIC DNA]</scope>
    <source>
        <strain evidence="2 3">cv. SW786</strain>
    </source>
</reference>
<organism evidence="2 3">
    <name type="scientific">Quercus lobata</name>
    <name type="common">Valley oak</name>
    <dbReference type="NCBI Taxonomy" id="97700"/>
    <lineage>
        <taxon>Eukaryota</taxon>
        <taxon>Viridiplantae</taxon>
        <taxon>Streptophyta</taxon>
        <taxon>Embryophyta</taxon>
        <taxon>Tracheophyta</taxon>
        <taxon>Spermatophyta</taxon>
        <taxon>Magnoliopsida</taxon>
        <taxon>eudicotyledons</taxon>
        <taxon>Gunneridae</taxon>
        <taxon>Pentapetalae</taxon>
        <taxon>rosids</taxon>
        <taxon>fabids</taxon>
        <taxon>Fagales</taxon>
        <taxon>Fagaceae</taxon>
        <taxon>Quercus</taxon>
    </lineage>
</organism>
<feature type="coiled-coil region" evidence="1">
    <location>
        <begin position="188"/>
        <end position="222"/>
    </location>
</feature>
<protein>
    <submittedName>
        <fullName evidence="2">Uncharacterized protein</fullName>
    </submittedName>
</protein>
<dbReference type="EnsemblPlants" id="QL08p008711:mrna">
    <property type="protein sequence ID" value="QL08p008711:mrna"/>
    <property type="gene ID" value="QL08p008711"/>
</dbReference>
<name>A0A7N2M9X3_QUELO</name>
<dbReference type="Proteomes" id="UP000594261">
    <property type="component" value="Chromosome 8"/>
</dbReference>